<sequence length="91" mass="10134">MTRIGDRLEETDETADPLGTTILVASWSAGELAGFNGGYRLVSKLEESLEARPVLSVKCETCFASSFASRREISDFSRIELRFTDDILQEK</sequence>
<organism evidence="1 2">
    <name type="scientific">Cichlidogyrus casuarinus</name>
    <dbReference type="NCBI Taxonomy" id="1844966"/>
    <lineage>
        <taxon>Eukaryota</taxon>
        <taxon>Metazoa</taxon>
        <taxon>Spiralia</taxon>
        <taxon>Lophotrochozoa</taxon>
        <taxon>Platyhelminthes</taxon>
        <taxon>Monogenea</taxon>
        <taxon>Monopisthocotylea</taxon>
        <taxon>Dactylogyridea</taxon>
        <taxon>Ancyrocephalidae</taxon>
        <taxon>Cichlidogyrus</taxon>
    </lineage>
</organism>
<dbReference type="EMBL" id="JBJKFK010000594">
    <property type="protein sequence ID" value="KAL3316137.1"/>
    <property type="molecule type" value="Genomic_DNA"/>
</dbReference>
<dbReference type="AlphaFoldDB" id="A0ABD2QA71"/>
<protein>
    <submittedName>
        <fullName evidence="1">Uncharacterized protein</fullName>
    </submittedName>
</protein>
<comment type="caution">
    <text evidence="1">The sequence shown here is derived from an EMBL/GenBank/DDBJ whole genome shotgun (WGS) entry which is preliminary data.</text>
</comment>
<keyword evidence="2" id="KW-1185">Reference proteome</keyword>
<name>A0ABD2QA71_9PLAT</name>
<proteinExistence type="predicted"/>
<evidence type="ECO:0000313" key="1">
    <source>
        <dbReference type="EMBL" id="KAL3316137.1"/>
    </source>
</evidence>
<evidence type="ECO:0000313" key="2">
    <source>
        <dbReference type="Proteomes" id="UP001626550"/>
    </source>
</evidence>
<reference evidence="1 2" key="1">
    <citation type="submission" date="2024-11" db="EMBL/GenBank/DDBJ databases">
        <title>Adaptive evolution of stress response genes in parasites aligns with host niche diversity.</title>
        <authorList>
            <person name="Hahn C."/>
            <person name="Resl P."/>
        </authorList>
    </citation>
    <scope>NUCLEOTIDE SEQUENCE [LARGE SCALE GENOMIC DNA]</scope>
    <source>
        <strain evidence="1">EGGRZ-B1_66</strain>
        <tissue evidence="1">Body</tissue>
    </source>
</reference>
<dbReference type="Proteomes" id="UP001626550">
    <property type="component" value="Unassembled WGS sequence"/>
</dbReference>
<gene>
    <name evidence="1" type="ORF">Ciccas_005220</name>
</gene>
<accession>A0ABD2QA71</accession>